<gene>
    <name evidence="2" type="ORF">PSON_ATCC_30995.1.T0220214</name>
</gene>
<name>A0A8S1LL37_9CILI</name>
<protein>
    <submittedName>
        <fullName evidence="2">Uncharacterized protein</fullName>
    </submittedName>
</protein>
<organism evidence="2 3">
    <name type="scientific">Paramecium sonneborni</name>
    <dbReference type="NCBI Taxonomy" id="65129"/>
    <lineage>
        <taxon>Eukaryota</taxon>
        <taxon>Sar</taxon>
        <taxon>Alveolata</taxon>
        <taxon>Ciliophora</taxon>
        <taxon>Intramacronucleata</taxon>
        <taxon>Oligohymenophorea</taxon>
        <taxon>Peniculida</taxon>
        <taxon>Parameciidae</taxon>
        <taxon>Paramecium</taxon>
    </lineage>
</organism>
<reference evidence="2" key="1">
    <citation type="submission" date="2021-01" db="EMBL/GenBank/DDBJ databases">
        <authorList>
            <consortium name="Genoscope - CEA"/>
            <person name="William W."/>
        </authorList>
    </citation>
    <scope>NUCLEOTIDE SEQUENCE</scope>
</reference>
<dbReference type="AlphaFoldDB" id="A0A8S1LL37"/>
<feature type="compositionally biased region" description="Low complexity" evidence="1">
    <location>
        <begin position="14"/>
        <end position="27"/>
    </location>
</feature>
<accession>A0A8S1LL37</accession>
<evidence type="ECO:0000256" key="1">
    <source>
        <dbReference type="SAM" id="MobiDB-lite"/>
    </source>
</evidence>
<proteinExistence type="predicted"/>
<dbReference type="OrthoDB" id="304418at2759"/>
<evidence type="ECO:0000313" key="3">
    <source>
        <dbReference type="Proteomes" id="UP000692954"/>
    </source>
</evidence>
<sequence>MSWGEPTEVNIKDQTSQRWSSNNNQQQDCLQGVDNEEERKGKGKKGNKIEDSPPPIKRIRPNPIVIVVDDDDDCETQSIIINECPQLQSKGKGLIQNTNQQICYQGNIKIEDCVLNIRFISFDMKQNITIGCIDEYSIENAKDRLKKLNDQVIVGLVEGLDEENQKAINKLADSLLDKQQTIRFKDVSLFSIKQLYKIENKTRLVFVKQMNQ</sequence>
<evidence type="ECO:0000313" key="2">
    <source>
        <dbReference type="EMBL" id="CAD8066982.1"/>
    </source>
</evidence>
<dbReference type="EMBL" id="CAJJDN010000022">
    <property type="protein sequence ID" value="CAD8066982.1"/>
    <property type="molecule type" value="Genomic_DNA"/>
</dbReference>
<feature type="region of interest" description="Disordered" evidence="1">
    <location>
        <begin position="1"/>
        <end position="58"/>
    </location>
</feature>
<dbReference type="Proteomes" id="UP000692954">
    <property type="component" value="Unassembled WGS sequence"/>
</dbReference>
<comment type="caution">
    <text evidence="2">The sequence shown here is derived from an EMBL/GenBank/DDBJ whole genome shotgun (WGS) entry which is preliminary data.</text>
</comment>
<keyword evidence="3" id="KW-1185">Reference proteome</keyword>